<keyword evidence="2" id="KW-1003">Cell membrane</keyword>
<reference evidence="9 10" key="1">
    <citation type="submission" date="2018-06" db="EMBL/GenBank/DDBJ databases">
        <title>Sphaerisporangium craniellae sp. nov., isolated from a marine sponge in the South China Sea.</title>
        <authorList>
            <person name="Li L."/>
        </authorList>
    </citation>
    <scope>NUCLEOTIDE SEQUENCE [LARGE SCALE GENOMIC DNA]</scope>
    <source>
        <strain evidence="9 10">CCTCC AA 208026</strain>
    </source>
</reference>
<dbReference type="AlphaFoldDB" id="A0A367FUC3"/>
<evidence type="ECO:0000256" key="1">
    <source>
        <dbReference type="ARBA" id="ARBA00004651"/>
    </source>
</evidence>
<dbReference type="PANTHER" id="PTHR42688">
    <property type="entry name" value="CONSERVED PROTEIN"/>
    <property type="match status" value="1"/>
</dbReference>
<name>A0A367FUC3_9ACTN</name>
<dbReference type="InterPro" id="IPR052425">
    <property type="entry name" value="Uncharacterized_MFS-type"/>
</dbReference>
<feature type="transmembrane region" description="Helical" evidence="7">
    <location>
        <begin position="102"/>
        <end position="124"/>
    </location>
</feature>
<dbReference type="GO" id="GO:0022857">
    <property type="term" value="F:transmembrane transporter activity"/>
    <property type="evidence" value="ECO:0007669"/>
    <property type="project" value="InterPro"/>
</dbReference>
<sequence length="413" mass="43541">MWRRLRSFDRSVRLLMLNQLAINVGFYMLMPYLAGHLSTGLGMAAWTVGLVLGVRNLSQQGLFLLGGTLADRLGYKPVIVAGCLLRTAGFALLAFVDTLPALLAASAMTGFAGALFNPAVRAYLAHDAGERRLEAFALFNVFYQAGILAGPLIGLALVGVDFRLVCLVAAAVFALLTVLQLFALPVCRTATPSTRGVLRDWRTVAGNRPFVLFALAMAGSYVLSFQIYLALPLALGSTGAVGLVFVVSGVVAVAGQLRVTDWARRRWTAPQAMTRGLALMAAAFVPMVLHAAAWPQSAPLRLGAVLTCTVVLTVATTLTYPFEMDTVVALSGDRLVATHYGLYNTVAGIGITLGNLLTGALLGAAPRALPWLVLSALGLACAVAVETLNRRGPAGPTRFPARRPVLKGAPRAG</sequence>
<accession>A0A367FUC3</accession>
<dbReference type="PANTHER" id="PTHR42688:SF1">
    <property type="entry name" value="BLR5212 PROTEIN"/>
    <property type="match status" value="1"/>
</dbReference>
<dbReference type="InterPro" id="IPR020846">
    <property type="entry name" value="MFS_dom"/>
</dbReference>
<feature type="transmembrane region" description="Helical" evidence="7">
    <location>
        <begin position="368"/>
        <end position="388"/>
    </location>
</feature>
<feature type="domain" description="Major facilitator superfamily (MFS) profile" evidence="8">
    <location>
        <begin position="1"/>
        <end position="393"/>
    </location>
</feature>
<feature type="transmembrane region" description="Helical" evidence="7">
    <location>
        <begin position="136"/>
        <end position="156"/>
    </location>
</feature>
<comment type="caution">
    <text evidence="9">The sequence shown here is derived from an EMBL/GenBank/DDBJ whole genome shotgun (WGS) entry which is preliminary data.</text>
</comment>
<evidence type="ECO:0000256" key="2">
    <source>
        <dbReference type="ARBA" id="ARBA00022475"/>
    </source>
</evidence>
<feature type="transmembrane region" description="Helical" evidence="7">
    <location>
        <begin position="341"/>
        <end position="362"/>
    </location>
</feature>
<dbReference type="InterPro" id="IPR036259">
    <property type="entry name" value="MFS_trans_sf"/>
</dbReference>
<evidence type="ECO:0000256" key="6">
    <source>
        <dbReference type="SAM" id="MobiDB-lite"/>
    </source>
</evidence>
<dbReference type="OrthoDB" id="3285778at2"/>
<evidence type="ECO:0000256" key="3">
    <source>
        <dbReference type="ARBA" id="ARBA00022692"/>
    </source>
</evidence>
<dbReference type="PROSITE" id="PS50850">
    <property type="entry name" value="MFS"/>
    <property type="match status" value="1"/>
</dbReference>
<organism evidence="9 10">
    <name type="scientific">Sphaerisporangium album</name>
    <dbReference type="NCBI Taxonomy" id="509200"/>
    <lineage>
        <taxon>Bacteria</taxon>
        <taxon>Bacillati</taxon>
        <taxon>Actinomycetota</taxon>
        <taxon>Actinomycetes</taxon>
        <taxon>Streptosporangiales</taxon>
        <taxon>Streptosporangiaceae</taxon>
        <taxon>Sphaerisporangium</taxon>
    </lineage>
</organism>
<dbReference type="InterPro" id="IPR011701">
    <property type="entry name" value="MFS"/>
</dbReference>
<keyword evidence="10" id="KW-1185">Reference proteome</keyword>
<feature type="transmembrane region" description="Helical" evidence="7">
    <location>
        <begin position="300"/>
        <end position="320"/>
    </location>
</feature>
<dbReference type="Pfam" id="PF07690">
    <property type="entry name" value="MFS_1"/>
    <property type="match status" value="1"/>
</dbReference>
<evidence type="ECO:0000313" key="9">
    <source>
        <dbReference type="EMBL" id="RCG33382.1"/>
    </source>
</evidence>
<keyword evidence="3 7" id="KW-0812">Transmembrane</keyword>
<evidence type="ECO:0000256" key="5">
    <source>
        <dbReference type="ARBA" id="ARBA00023136"/>
    </source>
</evidence>
<evidence type="ECO:0000256" key="7">
    <source>
        <dbReference type="SAM" id="Phobius"/>
    </source>
</evidence>
<protein>
    <submittedName>
        <fullName evidence="9">MFS transporter</fullName>
    </submittedName>
</protein>
<feature type="transmembrane region" description="Helical" evidence="7">
    <location>
        <begin position="235"/>
        <end position="255"/>
    </location>
</feature>
<dbReference type="GO" id="GO:0005886">
    <property type="term" value="C:plasma membrane"/>
    <property type="evidence" value="ECO:0007669"/>
    <property type="project" value="UniProtKB-SubCell"/>
</dbReference>
<evidence type="ECO:0000313" key="10">
    <source>
        <dbReference type="Proteomes" id="UP000253094"/>
    </source>
</evidence>
<keyword evidence="4 7" id="KW-1133">Transmembrane helix</keyword>
<evidence type="ECO:0000259" key="8">
    <source>
        <dbReference type="PROSITE" id="PS50850"/>
    </source>
</evidence>
<feature type="transmembrane region" description="Helical" evidence="7">
    <location>
        <begin position="208"/>
        <end position="229"/>
    </location>
</feature>
<feature type="region of interest" description="Disordered" evidence="6">
    <location>
        <begin position="393"/>
        <end position="413"/>
    </location>
</feature>
<comment type="subcellular location">
    <subcellularLocation>
        <location evidence="1">Cell membrane</location>
        <topology evidence="1">Multi-pass membrane protein</topology>
    </subcellularLocation>
</comment>
<dbReference type="Proteomes" id="UP000253094">
    <property type="component" value="Unassembled WGS sequence"/>
</dbReference>
<gene>
    <name evidence="9" type="ORF">DQ384_01925</name>
</gene>
<feature type="transmembrane region" description="Helical" evidence="7">
    <location>
        <begin position="276"/>
        <end position="294"/>
    </location>
</feature>
<evidence type="ECO:0000256" key="4">
    <source>
        <dbReference type="ARBA" id="ARBA00022989"/>
    </source>
</evidence>
<proteinExistence type="predicted"/>
<dbReference type="EMBL" id="QOIL01000001">
    <property type="protein sequence ID" value="RCG33382.1"/>
    <property type="molecule type" value="Genomic_DNA"/>
</dbReference>
<dbReference type="Gene3D" id="1.20.1250.20">
    <property type="entry name" value="MFS general substrate transporter like domains"/>
    <property type="match status" value="1"/>
</dbReference>
<feature type="transmembrane region" description="Helical" evidence="7">
    <location>
        <begin position="162"/>
        <end position="187"/>
    </location>
</feature>
<keyword evidence="5 7" id="KW-0472">Membrane</keyword>
<dbReference type="SUPFAM" id="SSF103473">
    <property type="entry name" value="MFS general substrate transporter"/>
    <property type="match status" value="1"/>
</dbReference>